<evidence type="ECO:0000313" key="1">
    <source>
        <dbReference type="EMBL" id="MYN01545.1"/>
    </source>
</evidence>
<dbReference type="Proteomes" id="UP000448575">
    <property type="component" value="Unassembled WGS sequence"/>
</dbReference>
<organism evidence="1 2">
    <name type="scientific">Pseudoduganella guangdongensis</name>
    <dbReference type="NCBI Taxonomy" id="2692179"/>
    <lineage>
        <taxon>Bacteria</taxon>
        <taxon>Pseudomonadati</taxon>
        <taxon>Pseudomonadota</taxon>
        <taxon>Betaproteobacteria</taxon>
        <taxon>Burkholderiales</taxon>
        <taxon>Oxalobacteraceae</taxon>
        <taxon>Telluria group</taxon>
        <taxon>Pseudoduganella</taxon>
    </lineage>
</organism>
<name>A0A6N9HFE8_9BURK</name>
<reference evidence="1 2" key="1">
    <citation type="submission" date="2019-12" db="EMBL/GenBank/DDBJ databases">
        <title>Novel species isolated from a subtropical stream in China.</title>
        <authorList>
            <person name="Lu H."/>
        </authorList>
    </citation>
    <scope>NUCLEOTIDE SEQUENCE [LARGE SCALE GENOMIC DNA]</scope>
    <source>
        <strain evidence="1 2">DS3</strain>
    </source>
</reference>
<protein>
    <submittedName>
        <fullName evidence="1">AlpA family phage regulatory protein</fullName>
    </submittedName>
</protein>
<proteinExistence type="predicted"/>
<dbReference type="Pfam" id="PF05930">
    <property type="entry name" value="Phage_AlpA"/>
    <property type="match status" value="1"/>
</dbReference>
<accession>A0A6N9HFE8</accession>
<dbReference type="AlphaFoldDB" id="A0A6N9HFE8"/>
<dbReference type="InterPro" id="IPR010260">
    <property type="entry name" value="AlpA"/>
</dbReference>
<evidence type="ECO:0000313" key="2">
    <source>
        <dbReference type="Proteomes" id="UP000448575"/>
    </source>
</evidence>
<comment type="caution">
    <text evidence="1">The sequence shown here is derived from an EMBL/GenBank/DDBJ whole genome shotgun (WGS) entry which is preliminary data.</text>
</comment>
<dbReference type="Gene3D" id="1.10.238.160">
    <property type="match status" value="1"/>
</dbReference>
<gene>
    <name evidence="1" type="ORF">GTP41_05485</name>
</gene>
<sequence length="72" mass="8029">MEFHCMTQPHIERLPAVLSRLGVSRSSLYKLIQQGQFKAPLKLGPRSVGWLSTDTDDFIASRAQAARMRSAA</sequence>
<keyword evidence="2" id="KW-1185">Reference proteome</keyword>
<dbReference type="EMBL" id="WWCJ01000003">
    <property type="protein sequence ID" value="MYN01545.1"/>
    <property type="molecule type" value="Genomic_DNA"/>
</dbReference>